<dbReference type="AlphaFoldDB" id="A0ABD3UB96"/>
<comment type="caution">
    <text evidence="2">The sequence shown here is derived from an EMBL/GenBank/DDBJ whole genome shotgun (WGS) entry which is preliminary data.</text>
</comment>
<sequence length="100" mass="12026">MAAVFWVQDDLQLFLAMLIDETRAGTIHFTWGNTTVFKQIAERLQQQTGKNYTSDMVNREFHRLHTRYYSWQEALRCRFVRLLPEENRLLASDEVWEMLV</sequence>
<evidence type="ECO:0000313" key="2">
    <source>
        <dbReference type="EMBL" id="KAL3846191.1"/>
    </source>
</evidence>
<accession>A0ABD3UB96</accession>
<dbReference type="InterPro" id="IPR024752">
    <property type="entry name" value="Myb/SANT-like_dom"/>
</dbReference>
<gene>
    <name evidence="2" type="ORF">ACJIZ3_003594</name>
</gene>
<feature type="domain" description="Myb/SANT-like" evidence="1">
    <location>
        <begin position="6"/>
        <end position="97"/>
    </location>
</feature>
<name>A0ABD3UB96_9LAMI</name>
<dbReference type="EMBL" id="JBJXBP010000002">
    <property type="protein sequence ID" value="KAL3846191.1"/>
    <property type="molecule type" value="Genomic_DNA"/>
</dbReference>
<protein>
    <recommendedName>
        <fullName evidence="1">Myb/SANT-like domain-containing protein</fullName>
    </recommendedName>
</protein>
<proteinExistence type="predicted"/>
<reference evidence="2 3" key="1">
    <citation type="submission" date="2024-12" db="EMBL/GenBank/DDBJ databases">
        <title>The unique morphological basis and parallel evolutionary history of personate flowers in Penstemon.</title>
        <authorList>
            <person name="Depatie T.H."/>
            <person name="Wessinger C.A."/>
        </authorList>
    </citation>
    <scope>NUCLEOTIDE SEQUENCE [LARGE SCALE GENOMIC DNA]</scope>
    <source>
        <strain evidence="2">WTNN_2</strain>
        <tissue evidence="2">Leaf</tissue>
    </source>
</reference>
<organism evidence="2 3">
    <name type="scientific">Penstemon smallii</name>
    <dbReference type="NCBI Taxonomy" id="265156"/>
    <lineage>
        <taxon>Eukaryota</taxon>
        <taxon>Viridiplantae</taxon>
        <taxon>Streptophyta</taxon>
        <taxon>Embryophyta</taxon>
        <taxon>Tracheophyta</taxon>
        <taxon>Spermatophyta</taxon>
        <taxon>Magnoliopsida</taxon>
        <taxon>eudicotyledons</taxon>
        <taxon>Gunneridae</taxon>
        <taxon>Pentapetalae</taxon>
        <taxon>asterids</taxon>
        <taxon>lamiids</taxon>
        <taxon>Lamiales</taxon>
        <taxon>Plantaginaceae</taxon>
        <taxon>Cheloneae</taxon>
        <taxon>Penstemon</taxon>
    </lineage>
</organism>
<dbReference type="Pfam" id="PF12776">
    <property type="entry name" value="Myb_DNA-bind_3"/>
    <property type="match status" value="1"/>
</dbReference>
<evidence type="ECO:0000313" key="3">
    <source>
        <dbReference type="Proteomes" id="UP001634393"/>
    </source>
</evidence>
<evidence type="ECO:0000259" key="1">
    <source>
        <dbReference type="Pfam" id="PF12776"/>
    </source>
</evidence>
<dbReference type="Proteomes" id="UP001634393">
    <property type="component" value="Unassembled WGS sequence"/>
</dbReference>
<keyword evidence="3" id="KW-1185">Reference proteome</keyword>